<feature type="domain" description="Cysteinyl-tRNA synthetase class Ia DALR" evidence="13">
    <location>
        <begin position="353"/>
        <end position="415"/>
    </location>
</feature>
<feature type="binding site" evidence="12">
    <location>
        <position position="273"/>
    </location>
    <ligand>
        <name>ATP</name>
        <dbReference type="ChEBI" id="CHEBI:30616"/>
    </ligand>
</feature>
<feature type="binding site" evidence="12">
    <location>
        <position position="213"/>
    </location>
    <ligand>
        <name>Zn(2+)</name>
        <dbReference type="ChEBI" id="CHEBI:29105"/>
    </ligand>
</feature>
<evidence type="ECO:0000256" key="10">
    <source>
        <dbReference type="ARBA" id="ARBA00022917"/>
    </source>
</evidence>
<evidence type="ECO:0000259" key="13">
    <source>
        <dbReference type="SMART" id="SM00840"/>
    </source>
</evidence>
<dbReference type="SUPFAM" id="SSF47323">
    <property type="entry name" value="Anticodon-binding domain of a subclass of class I aminoacyl-tRNA synthetases"/>
    <property type="match status" value="1"/>
</dbReference>
<evidence type="ECO:0000256" key="1">
    <source>
        <dbReference type="ARBA" id="ARBA00004496"/>
    </source>
</evidence>
<dbReference type="NCBIfam" id="TIGR00435">
    <property type="entry name" value="cysS"/>
    <property type="match status" value="1"/>
</dbReference>
<feature type="short sequence motif" description="'KMSKS' region" evidence="12">
    <location>
        <begin position="270"/>
        <end position="274"/>
    </location>
</feature>
<comment type="caution">
    <text evidence="14">The sequence shown here is derived from an EMBL/GenBank/DDBJ whole genome shotgun (WGS) entry which is preliminary data.</text>
</comment>
<dbReference type="RefSeq" id="WP_067671817.1">
    <property type="nucleotide sequence ID" value="NZ_CBCSIK010000006.1"/>
</dbReference>
<dbReference type="PANTHER" id="PTHR10890">
    <property type="entry name" value="CYSTEINYL-TRNA SYNTHETASE"/>
    <property type="match status" value="1"/>
</dbReference>
<dbReference type="Pfam" id="PF01406">
    <property type="entry name" value="tRNA-synt_1e"/>
    <property type="match status" value="1"/>
</dbReference>
<dbReference type="InterPro" id="IPR015803">
    <property type="entry name" value="Cys-tRNA-ligase"/>
</dbReference>
<evidence type="ECO:0000256" key="12">
    <source>
        <dbReference type="HAMAP-Rule" id="MF_00041"/>
    </source>
</evidence>
<keyword evidence="15" id="KW-1185">Reference proteome</keyword>
<dbReference type="STRING" id="1806892.AZH43_17525"/>
<dbReference type="GO" id="GO:0004817">
    <property type="term" value="F:cysteine-tRNA ligase activity"/>
    <property type="evidence" value="ECO:0007669"/>
    <property type="project" value="UniProtKB-UniRule"/>
</dbReference>
<evidence type="ECO:0000256" key="8">
    <source>
        <dbReference type="ARBA" id="ARBA00022833"/>
    </source>
</evidence>
<comment type="cofactor">
    <cofactor evidence="12">
        <name>Zn(2+)</name>
        <dbReference type="ChEBI" id="CHEBI:29105"/>
    </cofactor>
    <text evidence="12">Binds 1 zinc ion per subunit.</text>
</comment>
<dbReference type="HAMAP" id="MF_00041">
    <property type="entry name" value="Cys_tRNA_synth"/>
    <property type="match status" value="1"/>
</dbReference>
<keyword evidence="10 12" id="KW-0648">Protein biosynthesis</keyword>
<dbReference type="InterPro" id="IPR015273">
    <property type="entry name" value="Cys-tRNA-synt_Ia_DALR"/>
</dbReference>
<comment type="subunit">
    <text evidence="3 12">Monomer.</text>
</comment>
<evidence type="ECO:0000256" key="6">
    <source>
        <dbReference type="ARBA" id="ARBA00022723"/>
    </source>
</evidence>
<feature type="binding site" evidence="12">
    <location>
        <position position="30"/>
    </location>
    <ligand>
        <name>Zn(2+)</name>
        <dbReference type="ChEBI" id="CHEBI:29105"/>
    </ligand>
</feature>
<dbReference type="GO" id="GO:0006423">
    <property type="term" value="P:cysteinyl-tRNA aminoacylation"/>
    <property type="evidence" value="ECO:0007669"/>
    <property type="project" value="UniProtKB-UniRule"/>
</dbReference>
<dbReference type="GO" id="GO:0005829">
    <property type="term" value="C:cytosol"/>
    <property type="evidence" value="ECO:0007669"/>
    <property type="project" value="TreeGrafter"/>
</dbReference>
<keyword evidence="11 12" id="KW-0030">Aminoacyl-tRNA synthetase</keyword>
<sequence>MSDLYVYNAETRSKERFKPIITNEIKLYVCGITVYDYCHIGHARTMVAFDFIVRFLRSQGWKVKYIRNITDIDNKIIHKAQDNHESIGKLTDRFIQAMHIDFHTLGCLSPDAEPKATDSIQNIQTIIQTLFQKKYAYQTSNGDIYFSVESYPDYGRLSGRKLADMQAGASQRVSLETEKRHPFDFVLWKASKPNEPFWQSPWGNGRPGWHIECSAMSMCHLGNHFDIHGGGGDLIFPHHENEIAQSEAATGEKYVNYWLHTGFINVNGEKMSKSLGNFLTIRDALKDYHPEVIRLLVISSHYRNPIDFSDHILKDTQKVLSRFYQAIYHAQPFITSKDDAIKTELNSNPFIQKFNQAMNDDFNTPEALVVCFDLLKQLNIALKEENQENVIKNYQLLLWIGNILNIFQYDPEKILKHSASEQDSPLSEQEIQEAILARNTARSNKQYALADQIRQKLLKSGILLEDTQTQTIWRLNQ</sequence>
<evidence type="ECO:0000256" key="3">
    <source>
        <dbReference type="ARBA" id="ARBA00011245"/>
    </source>
</evidence>
<evidence type="ECO:0000256" key="5">
    <source>
        <dbReference type="ARBA" id="ARBA00022598"/>
    </source>
</evidence>
<dbReference type="Pfam" id="PF09190">
    <property type="entry name" value="DALR_2"/>
    <property type="match status" value="1"/>
</dbReference>
<dbReference type="EMBL" id="LUAW01000048">
    <property type="protein sequence ID" value="KYQ70681.1"/>
    <property type="molecule type" value="Genomic_DNA"/>
</dbReference>
<evidence type="ECO:0000256" key="11">
    <source>
        <dbReference type="ARBA" id="ARBA00023146"/>
    </source>
</evidence>
<comment type="subcellular location">
    <subcellularLocation>
        <location evidence="1 12">Cytoplasm</location>
    </subcellularLocation>
</comment>
<dbReference type="PANTHER" id="PTHR10890:SF3">
    <property type="entry name" value="CYSTEINE--TRNA LIGASE, CYTOPLASMIC"/>
    <property type="match status" value="1"/>
</dbReference>
<dbReference type="OrthoDB" id="9815130at2"/>
<evidence type="ECO:0000256" key="4">
    <source>
        <dbReference type="ARBA" id="ARBA00022490"/>
    </source>
</evidence>
<keyword evidence="4 12" id="KW-0963">Cytoplasm</keyword>
<feature type="binding site" evidence="12">
    <location>
        <position position="242"/>
    </location>
    <ligand>
        <name>Zn(2+)</name>
        <dbReference type="ChEBI" id="CHEBI:29105"/>
    </ligand>
</feature>
<dbReference type="FunFam" id="3.40.50.620:FF:000009">
    <property type="entry name" value="Cysteine--tRNA ligase"/>
    <property type="match status" value="1"/>
</dbReference>
<protein>
    <recommendedName>
        <fullName evidence="12">Cysteine--tRNA ligase</fullName>
        <ecNumber evidence="12">6.1.1.16</ecNumber>
    </recommendedName>
    <alternativeName>
        <fullName evidence="12">Cysteinyl-tRNA synthetase</fullName>
        <shortName evidence="12">CysRS</shortName>
    </alternativeName>
</protein>
<evidence type="ECO:0000256" key="9">
    <source>
        <dbReference type="ARBA" id="ARBA00022840"/>
    </source>
</evidence>
<dbReference type="GO" id="GO:0005524">
    <property type="term" value="F:ATP binding"/>
    <property type="evidence" value="ECO:0007669"/>
    <property type="project" value="UniProtKB-UniRule"/>
</dbReference>
<dbReference type="GO" id="GO:0008270">
    <property type="term" value="F:zinc ion binding"/>
    <property type="evidence" value="ECO:0007669"/>
    <property type="project" value="UniProtKB-UniRule"/>
</dbReference>
<keyword evidence="5 12" id="KW-0436">Ligase</keyword>
<dbReference type="EC" id="6.1.1.16" evidence="12"/>
<dbReference type="CDD" id="cd07963">
    <property type="entry name" value="Anticodon_Ia_Cys"/>
    <property type="match status" value="1"/>
</dbReference>
<feature type="binding site" evidence="12">
    <location>
        <position position="238"/>
    </location>
    <ligand>
        <name>Zn(2+)</name>
        <dbReference type="ChEBI" id="CHEBI:29105"/>
    </ligand>
</feature>
<dbReference type="InterPro" id="IPR024909">
    <property type="entry name" value="Cys-tRNA/MSH_ligase"/>
</dbReference>
<keyword evidence="8 12" id="KW-0862">Zinc</keyword>
<dbReference type="PRINTS" id="PR00983">
    <property type="entry name" value="TRNASYNTHCYS"/>
</dbReference>
<organism evidence="14 15">
    <name type="scientific">Acinetobacter pragensis</name>
    <dbReference type="NCBI Taxonomy" id="1806892"/>
    <lineage>
        <taxon>Bacteria</taxon>
        <taxon>Pseudomonadati</taxon>
        <taxon>Pseudomonadota</taxon>
        <taxon>Gammaproteobacteria</taxon>
        <taxon>Moraxellales</taxon>
        <taxon>Moraxellaceae</taxon>
        <taxon>Acinetobacter</taxon>
    </lineage>
</organism>
<dbReference type="InterPro" id="IPR009080">
    <property type="entry name" value="tRNAsynth_Ia_anticodon-bd"/>
</dbReference>
<keyword evidence="7 12" id="KW-0547">Nucleotide-binding</keyword>
<keyword evidence="9 12" id="KW-0067">ATP-binding</keyword>
<reference evidence="14 15" key="1">
    <citation type="submission" date="2016-03" db="EMBL/GenBank/DDBJ databases">
        <title>Acinetobacter genomospecies 28 strain ANC 4149.</title>
        <authorList>
            <person name="Radolfova-Krizova L."/>
            <person name="Nemec A."/>
        </authorList>
    </citation>
    <scope>NUCLEOTIDE SEQUENCE [LARGE SCALE GENOMIC DNA]</scope>
    <source>
        <strain evidence="14 15">ANC 4149</strain>
    </source>
</reference>
<dbReference type="CDD" id="cd00672">
    <property type="entry name" value="CysRS_core"/>
    <property type="match status" value="1"/>
</dbReference>
<name>A0A151XXW9_9GAMM</name>
<dbReference type="Gene3D" id="3.40.50.620">
    <property type="entry name" value="HUPs"/>
    <property type="match status" value="1"/>
</dbReference>
<dbReference type="SMART" id="SM00840">
    <property type="entry name" value="DALR_2"/>
    <property type="match status" value="1"/>
</dbReference>
<evidence type="ECO:0000313" key="14">
    <source>
        <dbReference type="EMBL" id="KYQ70681.1"/>
    </source>
</evidence>
<gene>
    <name evidence="12" type="primary">cysS</name>
    <name evidence="14" type="ORF">AZH43_17525</name>
</gene>
<evidence type="ECO:0000256" key="2">
    <source>
        <dbReference type="ARBA" id="ARBA00005594"/>
    </source>
</evidence>
<comment type="similarity">
    <text evidence="2 12">Belongs to the class-I aminoacyl-tRNA synthetase family.</text>
</comment>
<comment type="catalytic activity">
    <reaction evidence="12">
        <text>tRNA(Cys) + L-cysteine + ATP = L-cysteinyl-tRNA(Cys) + AMP + diphosphate</text>
        <dbReference type="Rhea" id="RHEA:17773"/>
        <dbReference type="Rhea" id="RHEA-COMP:9661"/>
        <dbReference type="Rhea" id="RHEA-COMP:9679"/>
        <dbReference type="ChEBI" id="CHEBI:30616"/>
        <dbReference type="ChEBI" id="CHEBI:33019"/>
        <dbReference type="ChEBI" id="CHEBI:35235"/>
        <dbReference type="ChEBI" id="CHEBI:78442"/>
        <dbReference type="ChEBI" id="CHEBI:78517"/>
        <dbReference type="ChEBI" id="CHEBI:456215"/>
        <dbReference type="EC" id="6.1.1.16"/>
    </reaction>
</comment>
<evidence type="ECO:0000256" key="7">
    <source>
        <dbReference type="ARBA" id="ARBA00022741"/>
    </source>
</evidence>
<keyword evidence="6 12" id="KW-0479">Metal-binding</keyword>
<evidence type="ECO:0000313" key="15">
    <source>
        <dbReference type="Proteomes" id="UP000076276"/>
    </source>
</evidence>
<dbReference type="SUPFAM" id="SSF52374">
    <property type="entry name" value="Nucleotidylyl transferase"/>
    <property type="match status" value="1"/>
</dbReference>
<dbReference type="AlphaFoldDB" id="A0A151XXW9"/>
<accession>A0A151XXW9</accession>
<dbReference type="Gene3D" id="1.20.120.1910">
    <property type="entry name" value="Cysteine-tRNA ligase, C-terminal anti-codon recognition domain"/>
    <property type="match status" value="1"/>
</dbReference>
<dbReference type="InterPro" id="IPR014729">
    <property type="entry name" value="Rossmann-like_a/b/a_fold"/>
</dbReference>
<proteinExistence type="inferred from homology"/>
<dbReference type="InterPro" id="IPR032678">
    <property type="entry name" value="tRNA-synt_1_cat_dom"/>
</dbReference>
<dbReference type="Proteomes" id="UP000076276">
    <property type="component" value="Unassembled WGS sequence"/>
</dbReference>
<feature type="short sequence motif" description="'HIGH' region" evidence="12">
    <location>
        <begin position="32"/>
        <end position="42"/>
    </location>
</feature>